<gene>
    <name evidence="3" type="ORF">L1F29_11600</name>
</gene>
<keyword evidence="1" id="KW-0812">Transmembrane</keyword>
<keyword evidence="2" id="KW-0732">Signal</keyword>
<evidence type="ECO:0000256" key="2">
    <source>
        <dbReference type="SAM" id="SignalP"/>
    </source>
</evidence>
<protein>
    <submittedName>
        <fullName evidence="3">Sporulation protein YpjB</fullName>
    </submittedName>
</protein>
<feature type="signal peptide" evidence="2">
    <location>
        <begin position="1"/>
        <end position="18"/>
    </location>
</feature>
<sequence>MRTSIVALLLGALLTVAAGGHGWDKASAAAGIPASKEAGATNAGAEVSVVQLADRLYAAVNAGNRQLAYSTINRLQQAAAKPVIRQAGKQPGWAAFDRSILDARQALSEGKGNEAYLQAARLKLAADALFRKAPLWLQYREVLKNDMVRIRQAWHSQGVNPSEAALATLSVLQLHAKRIEIAALMGQPEKQVSALYDQIKRTERTLVLASNTQSNKRLVEGSFSALEKTVDALFGSDGAAAVDALLNSTLPQTIGESRRGREQLATMYISAFILGVLGYVGWRRYRFDQNHGSSYPPTDGVRRN</sequence>
<organism evidence="3 4">
    <name type="scientific">Paenibacillus spongiae</name>
    <dbReference type="NCBI Taxonomy" id="2909671"/>
    <lineage>
        <taxon>Bacteria</taxon>
        <taxon>Bacillati</taxon>
        <taxon>Bacillota</taxon>
        <taxon>Bacilli</taxon>
        <taxon>Bacillales</taxon>
        <taxon>Paenibacillaceae</taxon>
        <taxon>Paenibacillus</taxon>
    </lineage>
</organism>
<evidence type="ECO:0000313" key="4">
    <source>
        <dbReference type="Proteomes" id="UP001057877"/>
    </source>
</evidence>
<dbReference type="EMBL" id="CP091430">
    <property type="protein sequence ID" value="UVI32417.1"/>
    <property type="molecule type" value="Genomic_DNA"/>
</dbReference>
<reference evidence="3" key="1">
    <citation type="submission" date="2022-01" db="EMBL/GenBank/DDBJ databases">
        <title>Paenibacillus spongiae sp. nov., isolated from marine sponge.</title>
        <authorList>
            <person name="Li Z."/>
            <person name="Zhang M."/>
        </authorList>
    </citation>
    <scope>NUCLEOTIDE SEQUENCE</scope>
    <source>
        <strain evidence="3">PHS-Z3</strain>
    </source>
</reference>
<evidence type="ECO:0000256" key="1">
    <source>
        <dbReference type="SAM" id="Phobius"/>
    </source>
</evidence>
<dbReference type="RefSeq" id="WP_258388471.1">
    <property type="nucleotide sequence ID" value="NZ_CP091430.1"/>
</dbReference>
<dbReference type="Pfam" id="PF09577">
    <property type="entry name" value="Spore_YpjB"/>
    <property type="match status" value="1"/>
</dbReference>
<accession>A0ABY5SEL8</accession>
<keyword evidence="1" id="KW-1133">Transmembrane helix</keyword>
<feature type="transmembrane region" description="Helical" evidence="1">
    <location>
        <begin position="264"/>
        <end position="282"/>
    </location>
</feature>
<evidence type="ECO:0000313" key="3">
    <source>
        <dbReference type="EMBL" id="UVI32417.1"/>
    </source>
</evidence>
<feature type="chain" id="PRO_5046486693" evidence="2">
    <location>
        <begin position="19"/>
        <end position="304"/>
    </location>
</feature>
<proteinExistence type="predicted"/>
<dbReference type="InterPro" id="IPR014231">
    <property type="entry name" value="Spore_YpjB"/>
</dbReference>
<keyword evidence="4" id="KW-1185">Reference proteome</keyword>
<keyword evidence="1" id="KW-0472">Membrane</keyword>
<name>A0ABY5SEL8_9BACL</name>
<dbReference type="Proteomes" id="UP001057877">
    <property type="component" value="Chromosome"/>
</dbReference>